<accession>A0A8S4QI00</accession>
<organism evidence="1 2">
    <name type="scientific">Pararge aegeria aegeria</name>
    <dbReference type="NCBI Taxonomy" id="348720"/>
    <lineage>
        <taxon>Eukaryota</taxon>
        <taxon>Metazoa</taxon>
        <taxon>Ecdysozoa</taxon>
        <taxon>Arthropoda</taxon>
        <taxon>Hexapoda</taxon>
        <taxon>Insecta</taxon>
        <taxon>Pterygota</taxon>
        <taxon>Neoptera</taxon>
        <taxon>Endopterygota</taxon>
        <taxon>Lepidoptera</taxon>
        <taxon>Glossata</taxon>
        <taxon>Ditrysia</taxon>
        <taxon>Papilionoidea</taxon>
        <taxon>Nymphalidae</taxon>
        <taxon>Satyrinae</taxon>
        <taxon>Satyrini</taxon>
        <taxon>Parargina</taxon>
        <taxon>Pararge</taxon>
    </lineage>
</organism>
<evidence type="ECO:0000313" key="1">
    <source>
        <dbReference type="EMBL" id="CAH2210219.1"/>
    </source>
</evidence>
<evidence type="ECO:0000313" key="2">
    <source>
        <dbReference type="Proteomes" id="UP000838756"/>
    </source>
</evidence>
<reference evidence="1" key="1">
    <citation type="submission" date="2022-03" db="EMBL/GenBank/DDBJ databases">
        <authorList>
            <person name="Lindestad O."/>
        </authorList>
    </citation>
    <scope>NUCLEOTIDE SEQUENCE</scope>
</reference>
<gene>
    <name evidence="1" type="primary">jg21804</name>
    <name evidence="1" type="ORF">PAEG_LOCUS2130</name>
</gene>
<keyword evidence="2" id="KW-1185">Reference proteome</keyword>
<dbReference type="EMBL" id="CAKXAJ010006935">
    <property type="protein sequence ID" value="CAH2210219.1"/>
    <property type="molecule type" value="Genomic_DNA"/>
</dbReference>
<dbReference type="Proteomes" id="UP000838756">
    <property type="component" value="Unassembled WGS sequence"/>
</dbReference>
<sequence length="150" mass="17417">MATVLRRSSFATPVVSWSPPESRQQTYYSHSSGIKTSPFLKISRLFVRQKDGEQSAESAKRRRQRRSLSHCVEHLYVDEGTRGGIGSFEIVPAWIQTVLRHERYELLQLMTMVIGAGRRGVCRRNKSRLRNIRVLSDVQGRWFDSHNWTI</sequence>
<protein>
    <submittedName>
        <fullName evidence="1">Jg21804 protein</fullName>
    </submittedName>
</protein>
<name>A0A8S4QI00_9NEOP</name>
<proteinExistence type="predicted"/>
<comment type="caution">
    <text evidence="1">The sequence shown here is derived from an EMBL/GenBank/DDBJ whole genome shotgun (WGS) entry which is preliminary data.</text>
</comment>
<dbReference type="AlphaFoldDB" id="A0A8S4QI00"/>